<dbReference type="InterPro" id="IPR038269">
    <property type="entry name" value="SCAN_sf"/>
</dbReference>
<dbReference type="InterPro" id="IPR003309">
    <property type="entry name" value="SCAN_dom"/>
</dbReference>
<dbReference type="Gene3D" id="1.10.4020.10">
    <property type="entry name" value="DNA breaking-rejoining enzymes"/>
    <property type="match status" value="1"/>
</dbReference>
<dbReference type="GeneTree" id="ENSGT00940000165751"/>
<dbReference type="GO" id="GO:0004190">
    <property type="term" value="F:aspartic-type endopeptidase activity"/>
    <property type="evidence" value="ECO:0007669"/>
    <property type="project" value="InterPro"/>
</dbReference>
<proteinExistence type="predicted"/>
<dbReference type="PANTHER" id="PTHR46888:SF13">
    <property type="entry name" value="RIBONUCLEASE H"/>
    <property type="match status" value="1"/>
</dbReference>
<keyword evidence="5" id="KW-1185">Reference proteome</keyword>
<dbReference type="PROSITE" id="PS50175">
    <property type="entry name" value="ASP_PROT_RETROV"/>
    <property type="match status" value="1"/>
</dbReference>
<dbReference type="PROSITE" id="PS50158">
    <property type="entry name" value="ZF_CCHC"/>
    <property type="match status" value="1"/>
</dbReference>
<dbReference type="InterPro" id="IPR001995">
    <property type="entry name" value="Peptidase_A2_cat"/>
</dbReference>
<evidence type="ECO:0000313" key="5">
    <source>
        <dbReference type="Proteomes" id="UP000694548"/>
    </source>
</evidence>
<accession>A0A8C6LSG2</accession>
<evidence type="ECO:0000313" key="4">
    <source>
        <dbReference type="Ensembl" id="ENSNFUP00015022885.1"/>
    </source>
</evidence>
<keyword evidence="1" id="KW-0479">Metal-binding</keyword>
<feature type="domain" description="CCHC-type" evidence="2">
    <location>
        <begin position="414"/>
        <end position="427"/>
    </location>
</feature>
<dbReference type="InterPro" id="IPR001878">
    <property type="entry name" value="Znf_CCHC"/>
</dbReference>
<evidence type="ECO:0000256" key="1">
    <source>
        <dbReference type="PROSITE-ProRule" id="PRU00047"/>
    </source>
</evidence>
<dbReference type="GO" id="GO:0008270">
    <property type="term" value="F:zinc ion binding"/>
    <property type="evidence" value="ECO:0007669"/>
    <property type="project" value="UniProtKB-KW"/>
</dbReference>
<protein>
    <recommendedName>
        <fullName evidence="6">CCHC-type domain-containing protein</fullName>
    </recommendedName>
</protein>
<dbReference type="InterPro" id="IPR036875">
    <property type="entry name" value="Znf_CCHC_sf"/>
</dbReference>
<reference evidence="4" key="1">
    <citation type="submission" date="2025-08" db="UniProtKB">
        <authorList>
            <consortium name="Ensembl"/>
        </authorList>
    </citation>
    <scope>IDENTIFICATION</scope>
</reference>
<dbReference type="SUPFAM" id="SSF57756">
    <property type="entry name" value="Retrovirus zinc finger-like domains"/>
    <property type="match status" value="1"/>
</dbReference>
<dbReference type="Ensembl" id="ENSNFUT00015023934.1">
    <property type="protein sequence ID" value="ENSNFUP00015022885.1"/>
    <property type="gene ID" value="ENSNFUG00015011069.1"/>
</dbReference>
<dbReference type="AlphaFoldDB" id="A0A8C6LSG2"/>
<dbReference type="Gene3D" id="4.10.60.10">
    <property type="entry name" value="Zinc finger, CCHC-type"/>
    <property type="match status" value="1"/>
</dbReference>
<dbReference type="GO" id="GO:0003676">
    <property type="term" value="F:nucleic acid binding"/>
    <property type="evidence" value="ECO:0007669"/>
    <property type="project" value="InterPro"/>
</dbReference>
<feature type="domain" description="Peptidase A2" evidence="3">
    <location>
        <begin position="491"/>
        <end position="527"/>
    </location>
</feature>
<keyword evidence="1" id="KW-0862">Zinc</keyword>
<evidence type="ECO:0000259" key="2">
    <source>
        <dbReference type="PROSITE" id="PS50158"/>
    </source>
</evidence>
<evidence type="ECO:0000259" key="3">
    <source>
        <dbReference type="PROSITE" id="PS50175"/>
    </source>
</evidence>
<dbReference type="SUPFAM" id="SSF47353">
    <property type="entry name" value="Retrovirus capsid dimerization domain-like"/>
    <property type="match status" value="1"/>
</dbReference>
<dbReference type="Proteomes" id="UP000694548">
    <property type="component" value="Unassembled WGS sequence"/>
</dbReference>
<evidence type="ECO:0008006" key="6">
    <source>
        <dbReference type="Google" id="ProtNLM"/>
    </source>
</evidence>
<keyword evidence="1" id="KW-0863">Zinc-finger</keyword>
<reference evidence="4" key="2">
    <citation type="submission" date="2025-09" db="UniProtKB">
        <authorList>
            <consortium name="Ensembl"/>
        </authorList>
    </citation>
    <scope>IDENTIFICATION</scope>
</reference>
<sequence>MMRFDLQEFLDCPGLEKLDSCRKDDLLCIAAHFDVCVVRSDVKRDIKAALVARLVELGLFDGSVSDAGVSVVDVLTGPCVSPVGVAVCGAPHTPQRPEKDDVASPPALLHFGPLSPDRQGSSMNAGLKVRLACLQLEAQEKEQVRKAEYELRLQVRKMEIEADKEITLKELDIKAAQLSLNNVPPSVSAQAMAVEAGSHKSGFDVSKNISLVPTFRETEVDAYFSAFERIAIALAWPEEMWSILLQCKLVGKAQEVVSSLSVDDSLKYGVLKDAILRAYELVPEAYRQKFRNHRRSDSQTFVEFAREKGYLFDKWCSANDVKGNFDCLRQLILLEDFKSGLPEKMVIFLNEQKVSSLSKAAVLADEFILTHKNTFSSFQPARTVVPRFVRPDLDHDSLKKQRDPQLPSRGIRECFYCHKKGHIVADCLTLKRKQSLMNTDKPKGMGLFKCLPAPGPGKPPVEQREPDSCFKPFISQGFVSVTADLKDQRLVTILRDTGGSQSILRDGVLPLSSLSSCQSSAIVQGIGMTFVSAPLHKLYVRSSFINIHCKVAVLPALPVKGVDFILGNDLAGGMVVPVPDVLENPVTSAGSESSQIGAEIFPACVVTRAQTKNMVLISLTLLLLHSTLLTKWTMRFSLKSQSNV</sequence>
<name>A0A8C6LSG2_NOTFU</name>
<dbReference type="Pfam" id="PF02023">
    <property type="entry name" value="SCAN"/>
    <property type="match status" value="1"/>
</dbReference>
<dbReference type="GO" id="GO:0006508">
    <property type="term" value="P:proteolysis"/>
    <property type="evidence" value="ECO:0007669"/>
    <property type="project" value="InterPro"/>
</dbReference>
<dbReference type="PANTHER" id="PTHR46888">
    <property type="entry name" value="ZINC KNUCKLE DOMAINCONTAINING PROTEIN-RELATED"/>
    <property type="match status" value="1"/>
</dbReference>
<organism evidence="4 5">
    <name type="scientific">Nothobranchius furzeri</name>
    <name type="common">Turquoise killifish</name>
    <dbReference type="NCBI Taxonomy" id="105023"/>
    <lineage>
        <taxon>Eukaryota</taxon>
        <taxon>Metazoa</taxon>
        <taxon>Chordata</taxon>
        <taxon>Craniata</taxon>
        <taxon>Vertebrata</taxon>
        <taxon>Euteleostomi</taxon>
        <taxon>Actinopterygii</taxon>
        <taxon>Neopterygii</taxon>
        <taxon>Teleostei</taxon>
        <taxon>Neoteleostei</taxon>
        <taxon>Acanthomorphata</taxon>
        <taxon>Ovalentaria</taxon>
        <taxon>Atherinomorphae</taxon>
        <taxon>Cyprinodontiformes</taxon>
        <taxon>Nothobranchiidae</taxon>
        <taxon>Nothobranchius</taxon>
    </lineage>
</organism>